<dbReference type="EMBL" id="BMGP01000003">
    <property type="protein sequence ID" value="GGF27538.1"/>
    <property type="molecule type" value="Genomic_DNA"/>
</dbReference>
<comment type="catalytic activity">
    <reaction evidence="1 6">
        <text>[protein]-peptidylproline (omega=180) = [protein]-peptidylproline (omega=0)</text>
        <dbReference type="Rhea" id="RHEA:16237"/>
        <dbReference type="Rhea" id="RHEA-COMP:10747"/>
        <dbReference type="Rhea" id="RHEA-COMP:10748"/>
        <dbReference type="ChEBI" id="CHEBI:83833"/>
        <dbReference type="ChEBI" id="CHEBI:83834"/>
        <dbReference type="EC" id="5.2.1.8"/>
    </reaction>
</comment>
<feature type="domain" description="PPIase FKBP-type" evidence="8">
    <location>
        <begin position="247"/>
        <end position="334"/>
    </location>
</feature>
<dbReference type="InterPro" id="IPR001179">
    <property type="entry name" value="PPIase_FKBP_dom"/>
</dbReference>
<protein>
    <recommendedName>
        <fullName evidence="3 6">peptidylprolyl isomerase</fullName>
        <ecNumber evidence="3 6">5.2.1.8</ecNumber>
    </recommendedName>
</protein>
<dbReference type="PANTHER" id="PTHR43811:SF19">
    <property type="entry name" value="39 KDA FK506-BINDING NUCLEAR PROTEIN"/>
    <property type="match status" value="1"/>
</dbReference>
<accession>A0A917EX45</accession>
<feature type="signal peptide" evidence="7">
    <location>
        <begin position="1"/>
        <end position="27"/>
    </location>
</feature>
<evidence type="ECO:0000259" key="8">
    <source>
        <dbReference type="PROSITE" id="PS50059"/>
    </source>
</evidence>
<evidence type="ECO:0000256" key="6">
    <source>
        <dbReference type="PROSITE-ProRule" id="PRU00277"/>
    </source>
</evidence>
<feature type="domain" description="PPIase FKBP-type" evidence="8">
    <location>
        <begin position="85"/>
        <end position="176"/>
    </location>
</feature>
<keyword evidence="7" id="KW-0732">Signal</keyword>
<keyword evidence="10" id="KW-1185">Reference proteome</keyword>
<comment type="caution">
    <text evidence="9">The sequence shown here is derived from an EMBL/GenBank/DDBJ whole genome shotgun (WGS) entry which is preliminary data.</text>
</comment>
<dbReference type="PANTHER" id="PTHR43811">
    <property type="entry name" value="FKBP-TYPE PEPTIDYL-PROLYL CIS-TRANS ISOMERASE FKPA"/>
    <property type="match status" value="1"/>
</dbReference>
<dbReference type="RefSeq" id="WP_188677864.1">
    <property type="nucleotide sequence ID" value="NZ_BMGP01000003.1"/>
</dbReference>
<keyword evidence="5 6" id="KW-0413">Isomerase</keyword>
<evidence type="ECO:0000256" key="4">
    <source>
        <dbReference type="ARBA" id="ARBA00023110"/>
    </source>
</evidence>
<dbReference type="EC" id="5.2.1.8" evidence="3 6"/>
<dbReference type="AlphaFoldDB" id="A0A917EX45"/>
<evidence type="ECO:0000256" key="2">
    <source>
        <dbReference type="ARBA" id="ARBA00006577"/>
    </source>
</evidence>
<name>A0A917EX45_9MICO</name>
<dbReference type="SUPFAM" id="SSF54534">
    <property type="entry name" value="FKBP-like"/>
    <property type="match status" value="2"/>
</dbReference>
<evidence type="ECO:0000256" key="1">
    <source>
        <dbReference type="ARBA" id="ARBA00000971"/>
    </source>
</evidence>
<dbReference type="PROSITE" id="PS51257">
    <property type="entry name" value="PROKAR_LIPOPROTEIN"/>
    <property type="match status" value="1"/>
</dbReference>
<organism evidence="9 10">
    <name type="scientific">Subtercola lobariae</name>
    <dbReference type="NCBI Taxonomy" id="1588641"/>
    <lineage>
        <taxon>Bacteria</taxon>
        <taxon>Bacillati</taxon>
        <taxon>Actinomycetota</taxon>
        <taxon>Actinomycetes</taxon>
        <taxon>Micrococcales</taxon>
        <taxon>Microbacteriaceae</taxon>
        <taxon>Subtercola</taxon>
    </lineage>
</organism>
<gene>
    <name evidence="9" type="ORF">GCM10011399_21060</name>
</gene>
<keyword evidence="4 6" id="KW-0697">Rotamase</keyword>
<dbReference type="Proteomes" id="UP000598775">
    <property type="component" value="Unassembled WGS sequence"/>
</dbReference>
<evidence type="ECO:0000256" key="5">
    <source>
        <dbReference type="ARBA" id="ARBA00023235"/>
    </source>
</evidence>
<comment type="similarity">
    <text evidence="2">Belongs to the FKBP-type PPIase family.</text>
</comment>
<dbReference type="Gene3D" id="3.10.50.40">
    <property type="match status" value="2"/>
</dbReference>
<dbReference type="InterPro" id="IPR046357">
    <property type="entry name" value="PPIase_dom_sf"/>
</dbReference>
<sequence length="336" mass="33008">MRKIALFAAAAAVALALAGCSSSGSSATPTAAGCTLTAPGTNSAAVTVTGDLDALPTTTFTAPMTATTTERSVVTTGSGEQVTDGSVATVDFTLYNATSGAQLFTTTDAEVGPQQVTVDSAQFLPGLVKAVDCATVGSRIVAVVPPADAWGTDGNSTLGVAATDTVVFVIDVKSVAAATASPTPSATLDPNMPLKATGAAQPAPAGFPTVTLADDGTPTVTIPSTPAPTTLQIGVLKQGDGATVADGDSVTVQYQGVIWSTGKVFDQSWGQSPATFTTGQVIKGFSAALVGYAVGSQIIAVIPPDQGYGAAGNSTAGISGTDDLVFVIDILATAAA</sequence>
<reference evidence="9 10" key="1">
    <citation type="journal article" date="2014" name="Int. J. Syst. Evol. Microbiol.">
        <title>Complete genome sequence of Corynebacterium casei LMG S-19264T (=DSM 44701T), isolated from a smear-ripened cheese.</title>
        <authorList>
            <consortium name="US DOE Joint Genome Institute (JGI-PGF)"/>
            <person name="Walter F."/>
            <person name="Albersmeier A."/>
            <person name="Kalinowski J."/>
            <person name="Ruckert C."/>
        </authorList>
    </citation>
    <scope>NUCLEOTIDE SEQUENCE [LARGE SCALE GENOMIC DNA]</scope>
    <source>
        <strain evidence="9 10">CGMCC 1.12976</strain>
    </source>
</reference>
<dbReference type="GO" id="GO:0003755">
    <property type="term" value="F:peptidyl-prolyl cis-trans isomerase activity"/>
    <property type="evidence" value="ECO:0007669"/>
    <property type="project" value="UniProtKB-KW"/>
</dbReference>
<dbReference type="PROSITE" id="PS50059">
    <property type="entry name" value="FKBP_PPIASE"/>
    <property type="match status" value="2"/>
</dbReference>
<evidence type="ECO:0000313" key="9">
    <source>
        <dbReference type="EMBL" id="GGF27538.1"/>
    </source>
</evidence>
<feature type="chain" id="PRO_5037732357" description="peptidylprolyl isomerase" evidence="7">
    <location>
        <begin position="28"/>
        <end position="336"/>
    </location>
</feature>
<evidence type="ECO:0000256" key="7">
    <source>
        <dbReference type="SAM" id="SignalP"/>
    </source>
</evidence>
<proteinExistence type="inferred from homology"/>
<evidence type="ECO:0000256" key="3">
    <source>
        <dbReference type="ARBA" id="ARBA00013194"/>
    </source>
</evidence>
<dbReference type="Pfam" id="PF00254">
    <property type="entry name" value="FKBP_C"/>
    <property type="match status" value="2"/>
</dbReference>
<evidence type="ECO:0000313" key="10">
    <source>
        <dbReference type="Proteomes" id="UP000598775"/>
    </source>
</evidence>